<dbReference type="GO" id="GO:0005525">
    <property type="term" value="F:GTP binding"/>
    <property type="evidence" value="ECO:0007669"/>
    <property type="project" value="UniProtKB-KW"/>
</dbReference>
<dbReference type="PANTHER" id="PTHR11109:SF7">
    <property type="entry name" value="GTP CYCLOHYDROLASE 1"/>
    <property type="match status" value="1"/>
</dbReference>
<dbReference type="OrthoDB" id="9801207at2"/>
<keyword evidence="4 5" id="KW-0378">Hydrolase</keyword>
<dbReference type="GO" id="GO:0046654">
    <property type="term" value="P:tetrahydrofolate biosynthetic process"/>
    <property type="evidence" value="ECO:0007669"/>
    <property type="project" value="UniProtKB-UniRule"/>
</dbReference>
<keyword evidence="5" id="KW-0547">Nucleotide-binding</keyword>
<feature type="binding site" evidence="5">
    <location>
        <position position="85"/>
    </location>
    <ligand>
        <name>Zn(2+)</name>
        <dbReference type="ChEBI" id="CHEBI:29105"/>
    </ligand>
</feature>
<accession>A0A0S7BLY6</accession>
<dbReference type="EC" id="3.5.4.16" evidence="5"/>
<evidence type="ECO:0000256" key="4">
    <source>
        <dbReference type="ARBA" id="ARBA00022801"/>
    </source>
</evidence>
<dbReference type="HAMAP" id="MF_00223">
    <property type="entry name" value="FolE"/>
    <property type="match status" value="1"/>
</dbReference>
<dbReference type="Gene3D" id="3.30.1130.10">
    <property type="match status" value="1"/>
</dbReference>
<dbReference type="Gene3D" id="1.10.286.10">
    <property type="match status" value="1"/>
</dbReference>
<dbReference type="GO" id="GO:0006729">
    <property type="term" value="P:tetrahydrobiopterin biosynthetic process"/>
    <property type="evidence" value="ECO:0007669"/>
    <property type="project" value="TreeGrafter"/>
</dbReference>
<feature type="binding site" evidence="5">
    <location>
        <position position="153"/>
    </location>
    <ligand>
        <name>Zn(2+)</name>
        <dbReference type="ChEBI" id="CHEBI:29105"/>
    </ligand>
</feature>
<dbReference type="GO" id="GO:0006730">
    <property type="term" value="P:one-carbon metabolic process"/>
    <property type="evidence" value="ECO:0007669"/>
    <property type="project" value="UniProtKB-UniRule"/>
</dbReference>
<dbReference type="InterPro" id="IPR018234">
    <property type="entry name" value="GTP_CycHdrlase_I_CS"/>
</dbReference>
<evidence type="ECO:0000313" key="8">
    <source>
        <dbReference type="Proteomes" id="UP000053370"/>
    </source>
</evidence>
<comment type="similarity">
    <text evidence="5">Belongs to the GTP cyclohydrolase I family.</text>
</comment>
<dbReference type="PROSITE" id="PS00860">
    <property type="entry name" value="GTP_CYCLOHYDROL_1_2"/>
    <property type="match status" value="1"/>
</dbReference>
<dbReference type="NCBIfam" id="NF006826">
    <property type="entry name" value="PRK09347.1-3"/>
    <property type="match status" value="1"/>
</dbReference>
<dbReference type="InterPro" id="IPR001474">
    <property type="entry name" value="GTP_CycHdrlase_I"/>
</dbReference>
<dbReference type="InterPro" id="IPR020602">
    <property type="entry name" value="GTP_CycHdrlase_I_dom"/>
</dbReference>
<evidence type="ECO:0000256" key="5">
    <source>
        <dbReference type="HAMAP-Rule" id="MF_00223"/>
    </source>
</evidence>
<feature type="binding site" evidence="5">
    <location>
        <position position="82"/>
    </location>
    <ligand>
        <name>Zn(2+)</name>
        <dbReference type="ChEBI" id="CHEBI:29105"/>
    </ligand>
</feature>
<evidence type="ECO:0000256" key="2">
    <source>
        <dbReference type="ARBA" id="ARBA00005080"/>
    </source>
</evidence>
<dbReference type="Pfam" id="PF01227">
    <property type="entry name" value="GTP_cyclohydroI"/>
    <property type="match status" value="1"/>
</dbReference>
<dbReference type="NCBIfam" id="TIGR00063">
    <property type="entry name" value="folE"/>
    <property type="match status" value="1"/>
</dbReference>
<gene>
    <name evidence="5" type="primary">folE</name>
    <name evidence="7" type="ORF">ATC1_131434</name>
</gene>
<protein>
    <recommendedName>
        <fullName evidence="5">GTP cyclohydrolase 1</fullName>
        <ecNumber evidence="5">3.5.4.16</ecNumber>
    </recommendedName>
    <alternativeName>
        <fullName evidence="5">GTP cyclohydrolase I</fullName>
        <shortName evidence="5">GTP-CH-I</shortName>
    </alternativeName>
</protein>
<dbReference type="InterPro" id="IPR043133">
    <property type="entry name" value="GTP-CH-I_C/QueF"/>
</dbReference>
<organism evidence="7">
    <name type="scientific">Flexilinea flocculi</name>
    <dbReference type="NCBI Taxonomy" id="1678840"/>
    <lineage>
        <taxon>Bacteria</taxon>
        <taxon>Bacillati</taxon>
        <taxon>Chloroflexota</taxon>
        <taxon>Anaerolineae</taxon>
        <taxon>Anaerolineales</taxon>
        <taxon>Anaerolineaceae</taxon>
        <taxon>Flexilinea</taxon>
    </lineage>
</organism>
<evidence type="ECO:0000256" key="1">
    <source>
        <dbReference type="ARBA" id="ARBA00001052"/>
    </source>
</evidence>
<dbReference type="SUPFAM" id="SSF55620">
    <property type="entry name" value="Tetrahydrobiopterin biosynthesis enzymes-like"/>
    <property type="match status" value="1"/>
</dbReference>
<evidence type="ECO:0000259" key="6">
    <source>
        <dbReference type="Pfam" id="PF01227"/>
    </source>
</evidence>
<feature type="domain" description="GTP cyclohydrolase I" evidence="6">
    <location>
        <begin position="13"/>
        <end position="189"/>
    </location>
</feature>
<dbReference type="FunFam" id="3.30.1130.10:FF:000001">
    <property type="entry name" value="GTP cyclohydrolase 1"/>
    <property type="match status" value="1"/>
</dbReference>
<proteinExistence type="inferred from homology"/>
<keyword evidence="3 5" id="KW-0554">One-carbon metabolism</keyword>
<dbReference type="PROSITE" id="PS00859">
    <property type="entry name" value="GTP_CYCLOHYDROL_1_1"/>
    <property type="match status" value="1"/>
</dbReference>
<dbReference type="STRING" id="1678840.ATC1_131434"/>
<dbReference type="GO" id="GO:0005737">
    <property type="term" value="C:cytoplasm"/>
    <property type="evidence" value="ECO:0007669"/>
    <property type="project" value="TreeGrafter"/>
</dbReference>
<keyword evidence="8" id="KW-1185">Reference proteome</keyword>
<evidence type="ECO:0000313" key="7">
    <source>
        <dbReference type="EMBL" id="GAP41445.1"/>
    </source>
</evidence>
<keyword evidence="5" id="KW-0479">Metal-binding</keyword>
<evidence type="ECO:0000256" key="3">
    <source>
        <dbReference type="ARBA" id="ARBA00022563"/>
    </source>
</evidence>
<comment type="catalytic activity">
    <reaction evidence="1 5">
        <text>GTP + H2O = 7,8-dihydroneopterin 3'-triphosphate + formate + H(+)</text>
        <dbReference type="Rhea" id="RHEA:17473"/>
        <dbReference type="ChEBI" id="CHEBI:15377"/>
        <dbReference type="ChEBI" id="CHEBI:15378"/>
        <dbReference type="ChEBI" id="CHEBI:15740"/>
        <dbReference type="ChEBI" id="CHEBI:37565"/>
        <dbReference type="ChEBI" id="CHEBI:58462"/>
        <dbReference type="EC" id="3.5.4.16"/>
    </reaction>
</comment>
<keyword evidence="5" id="KW-0342">GTP-binding</keyword>
<sequence length="195" mass="21921">MIQNTTDKNNTIRDAVGIILAAIGEDSTREGLIGTPDRVEKMFQEICSGYQADLVKIVNGAVFHEAAEGMILIRDIEFYSLCEHHLMPFFGKVHVAYIPDGKIIGLSKIPRIVDMYARRLQVQERMTHQIMEAIQSVLAPKGIAVVVEASHLCARMRGVKKEQAKLVTSLFTGVFDSNNTLRNEFFERLKMDVLL</sequence>
<keyword evidence="5" id="KW-0862">Zinc</keyword>
<dbReference type="PATRIC" id="fig|1678840.3.peg.2896"/>
<dbReference type="NCBIfam" id="NF006825">
    <property type="entry name" value="PRK09347.1-2"/>
    <property type="match status" value="1"/>
</dbReference>
<reference evidence="7" key="1">
    <citation type="journal article" date="2015" name="Genome Announc.">
        <title>Draft Genome Sequence of Anaerolineae Strain TC1, a Novel Isolate from a Methanogenic Wastewater Treatment System.</title>
        <authorList>
            <person name="Matsuura N."/>
            <person name="Tourlousse D.M."/>
            <person name="Sun L."/>
            <person name="Toyonaga M."/>
            <person name="Kuroda K."/>
            <person name="Ohashi A."/>
            <person name="Cruz R."/>
            <person name="Yamaguchi T."/>
            <person name="Sekiguchi Y."/>
        </authorList>
    </citation>
    <scope>NUCLEOTIDE SEQUENCE [LARGE SCALE GENOMIC DNA]</scope>
    <source>
        <strain evidence="7">TC1</strain>
    </source>
</reference>
<comment type="pathway">
    <text evidence="2 5">Cofactor biosynthesis; 7,8-dihydroneopterin triphosphate biosynthesis; 7,8-dihydroneopterin triphosphate from GTP: step 1/1.</text>
</comment>
<dbReference type="GO" id="GO:0008270">
    <property type="term" value="F:zinc ion binding"/>
    <property type="evidence" value="ECO:0007669"/>
    <property type="project" value="UniProtKB-UniRule"/>
</dbReference>
<dbReference type="PANTHER" id="PTHR11109">
    <property type="entry name" value="GTP CYCLOHYDROLASE I"/>
    <property type="match status" value="1"/>
</dbReference>
<comment type="subunit">
    <text evidence="5">Homopolymer.</text>
</comment>
<dbReference type="Proteomes" id="UP000053370">
    <property type="component" value="Unassembled WGS sequence"/>
</dbReference>
<dbReference type="AlphaFoldDB" id="A0A0S7BLY6"/>
<dbReference type="InterPro" id="IPR043134">
    <property type="entry name" value="GTP-CH-I_N"/>
</dbReference>
<dbReference type="UniPathway" id="UPA00848">
    <property type="reaction ID" value="UER00151"/>
</dbReference>
<dbReference type="EMBL" id="DF968181">
    <property type="protein sequence ID" value="GAP41445.1"/>
    <property type="molecule type" value="Genomic_DNA"/>
</dbReference>
<dbReference type="GO" id="GO:0003934">
    <property type="term" value="F:GTP cyclohydrolase I activity"/>
    <property type="evidence" value="ECO:0007669"/>
    <property type="project" value="UniProtKB-UniRule"/>
</dbReference>
<name>A0A0S7BLY6_9CHLR</name>